<evidence type="ECO:0000256" key="1">
    <source>
        <dbReference type="SAM" id="MobiDB-lite"/>
    </source>
</evidence>
<gene>
    <name evidence="3" type="ORF">H7313_13225</name>
</gene>
<evidence type="ECO:0000313" key="3">
    <source>
        <dbReference type="EMBL" id="MBC2890294.1"/>
    </source>
</evidence>
<feature type="region of interest" description="Disordered" evidence="1">
    <location>
        <begin position="1"/>
        <end position="31"/>
    </location>
</feature>
<accession>A0A842JFS8</accession>
<name>A0A842JFS8_9ACTN</name>
<keyword evidence="2" id="KW-1133">Transmembrane helix</keyword>
<feature type="compositionally biased region" description="Basic and acidic residues" evidence="1">
    <location>
        <begin position="16"/>
        <end position="31"/>
    </location>
</feature>
<feature type="region of interest" description="Disordered" evidence="1">
    <location>
        <begin position="46"/>
        <end position="78"/>
    </location>
</feature>
<keyword evidence="2" id="KW-0472">Membrane</keyword>
<evidence type="ECO:0000313" key="4">
    <source>
        <dbReference type="Proteomes" id="UP000587396"/>
    </source>
</evidence>
<reference evidence="3 4" key="1">
    <citation type="submission" date="2020-08" db="EMBL/GenBank/DDBJ databases">
        <authorList>
            <person name="Liu C."/>
            <person name="Sun Q."/>
        </authorList>
    </citation>
    <scope>NUCLEOTIDE SEQUENCE [LARGE SCALE GENOMIC DNA]</scope>
    <source>
        <strain evidence="3 4">N22</strain>
    </source>
</reference>
<dbReference type="AlphaFoldDB" id="A0A842JFS8"/>
<keyword evidence="4" id="KW-1185">Reference proteome</keyword>
<protein>
    <submittedName>
        <fullName evidence="3">DUF4179 domain-containing protein</fullName>
    </submittedName>
</protein>
<feature type="transmembrane region" description="Helical" evidence="2">
    <location>
        <begin position="100"/>
        <end position="120"/>
    </location>
</feature>
<dbReference type="RefSeq" id="WP_185906022.1">
    <property type="nucleotide sequence ID" value="NZ_JACMSE010000011.1"/>
</dbReference>
<dbReference type="EMBL" id="JACMSE010000011">
    <property type="protein sequence ID" value="MBC2890294.1"/>
    <property type="molecule type" value="Genomic_DNA"/>
</dbReference>
<dbReference type="Proteomes" id="UP000587396">
    <property type="component" value="Unassembled WGS sequence"/>
</dbReference>
<evidence type="ECO:0000256" key="2">
    <source>
        <dbReference type="SAM" id="Phobius"/>
    </source>
</evidence>
<organism evidence="3 4">
    <name type="scientific">Gordonibacter massiliensis</name>
    <name type="common">ex Traore et al. 2017</name>
    <dbReference type="NCBI Taxonomy" id="1841863"/>
    <lineage>
        <taxon>Bacteria</taxon>
        <taxon>Bacillati</taxon>
        <taxon>Actinomycetota</taxon>
        <taxon>Coriobacteriia</taxon>
        <taxon>Eggerthellales</taxon>
        <taxon>Eggerthellaceae</taxon>
        <taxon>Gordonibacter</taxon>
    </lineage>
</organism>
<keyword evidence="2" id="KW-0812">Transmembrane</keyword>
<comment type="caution">
    <text evidence="3">The sequence shown here is derived from an EMBL/GenBank/DDBJ whole genome shotgun (WGS) entry which is preliminary data.</text>
</comment>
<proteinExistence type="predicted"/>
<sequence>MTGSSSQDGSSKRGSRNNEDELGREVRRLYDVQRIPPKAQVKLEEAYAALRTTPQKRPASQPAASTESRNAREGVGRHAPVRRAVPARGKGRAPRVVKRGVAVAVAAVLVVLLCGTAFAASRLLQMQPGETGFFETGGNLPVYDSLKPGVSSLNAPVGDTVDVEGVQVTLDSVSCDRNVVNLFFTLTKEGGFDLTEQSNYEGSQENEWSRLQRLSPRFGCTLTSNGEAVGTGSVNLLDAYREGDAVKVMQRIVPETTLPDQVDIALEGWAPWAVDAVNGKPSFSLAVGMDLSTVAQPRELGAQDLVFSTSEGDKTIGIQRFTASELGCVMVVRNDNAWTGEPGTEGSSYGPPDNVLSPHALKVVDDQGNVLTPVGAGDGSGGTSMDGPQVIEFANLSPDAKAVTFTPMTSIDWESLSVDERKARNEANVQHVDVSQVGAQLPTSEYGGYELTGWDVSDGTVSISLEPYGWQANGSYMELVSEQEATLLESTWTDPDTGETGKGYHSGILFRKRDYLTGAFVQMVSYYAAQDEELRGLTQYSYLSAFDTYREETDAAQTLSF</sequence>